<dbReference type="CDD" id="cd05233">
    <property type="entry name" value="SDR_c"/>
    <property type="match status" value="1"/>
</dbReference>
<dbReference type="PROSITE" id="PS00061">
    <property type="entry name" value="ADH_SHORT"/>
    <property type="match status" value="1"/>
</dbReference>
<dbReference type="PANTHER" id="PTHR24321">
    <property type="entry name" value="DEHYDROGENASES, SHORT CHAIN"/>
    <property type="match status" value="1"/>
</dbReference>
<dbReference type="GO" id="GO:0016491">
    <property type="term" value="F:oxidoreductase activity"/>
    <property type="evidence" value="ECO:0007669"/>
    <property type="project" value="UniProtKB-KW"/>
</dbReference>
<dbReference type="AlphaFoldDB" id="A0A6I3IYI5"/>
<dbReference type="EC" id="1.1.99.-" evidence="4"/>
<dbReference type="NCBIfam" id="TIGR03971">
    <property type="entry name" value="SDR_subfam_1"/>
    <property type="match status" value="1"/>
</dbReference>
<evidence type="ECO:0000256" key="2">
    <source>
        <dbReference type="ARBA" id="ARBA00023002"/>
    </source>
</evidence>
<dbReference type="EMBL" id="WLCI01000002">
    <property type="protein sequence ID" value="MTB93731.1"/>
    <property type="molecule type" value="Genomic_DNA"/>
</dbReference>
<dbReference type="InterPro" id="IPR020904">
    <property type="entry name" value="Sc_DH/Rdtase_CS"/>
</dbReference>
<organism evidence="4 5">
    <name type="scientific">Nocardioides marmotae</name>
    <dbReference type="NCBI Taxonomy" id="2663857"/>
    <lineage>
        <taxon>Bacteria</taxon>
        <taxon>Bacillati</taxon>
        <taxon>Actinomycetota</taxon>
        <taxon>Actinomycetes</taxon>
        <taxon>Propionibacteriales</taxon>
        <taxon>Nocardioidaceae</taxon>
        <taxon>Nocardioides</taxon>
    </lineage>
</organism>
<dbReference type="Pfam" id="PF13561">
    <property type="entry name" value="adh_short_C2"/>
    <property type="match status" value="1"/>
</dbReference>
<dbReference type="InterPro" id="IPR036291">
    <property type="entry name" value="NAD(P)-bd_dom_sf"/>
</dbReference>
<evidence type="ECO:0000256" key="3">
    <source>
        <dbReference type="ARBA" id="ARBA00023027"/>
    </source>
</evidence>
<comment type="similarity">
    <text evidence="1">Belongs to the short-chain dehydrogenases/reductases (SDR) family.</text>
</comment>
<accession>A0A6I3IYI5</accession>
<sequence length="271" mass="28824">MTGRVEGKVAFITGAARGQGRAHAVRLAEEGADIIAMDLLEPLEHVRYPGSSKEDMDETVRLVEATGRRIVARQGDVRSLESVREVVDEGVIAMGGRLDIVCANAGIMILHEWSEGTPELWDATIATNLTGVWNTVMATAQHLIDAGGGSMILTSSSAGLRGQPFLNPYVAAKHGVVGVMRAFAVELAEYGIRVNTIHPTGVNTTMIEGLGDAYPTFLEHHPSLALVAKNLLDVPAVEATDLAQAVVYLASDESRYVTATTLTVDAGITQH</sequence>
<evidence type="ECO:0000313" key="4">
    <source>
        <dbReference type="EMBL" id="MTB93731.1"/>
    </source>
</evidence>
<dbReference type="InterPro" id="IPR002347">
    <property type="entry name" value="SDR_fam"/>
</dbReference>
<dbReference type="PANTHER" id="PTHR24321:SF8">
    <property type="entry name" value="ESTRADIOL 17-BETA-DEHYDROGENASE 8-RELATED"/>
    <property type="match status" value="1"/>
</dbReference>
<comment type="caution">
    <text evidence="4">The sequence shown here is derived from an EMBL/GenBank/DDBJ whole genome shotgun (WGS) entry which is preliminary data.</text>
</comment>
<proteinExistence type="inferred from homology"/>
<dbReference type="Proteomes" id="UP000433406">
    <property type="component" value="Unassembled WGS sequence"/>
</dbReference>
<dbReference type="NCBIfam" id="NF009467">
    <property type="entry name" value="PRK12826.1-3"/>
    <property type="match status" value="1"/>
</dbReference>
<reference evidence="4 5" key="1">
    <citation type="submission" date="2019-10" db="EMBL/GenBank/DDBJ databases">
        <title>Nocardioides novel species isolated from the excrement of Marmot.</title>
        <authorList>
            <person name="Zhang G."/>
        </authorList>
    </citation>
    <scope>NUCLEOTIDE SEQUENCE [LARGE SCALE GENOMIC DNA]</scope>
    <source>
        <strain evidence="5">zg-579</strain>
    </source>
</reference>
<evidence type="ECO:0000313" key="5">
    <source>
        <dbReference type="Proteomes" id="UP000433406"/>
    </source>
</evidence>
<evidence type="ECO:0000256" key="1">
    <source>
        <dbReference type="ARBA" id="ARBA00006484"/>
    </source>
</evidence>
<dbReference type="InterPro" id="IPR023985">
    <property type="entry name" value="SDR_subfam_1"/>
</dbReference>
<dbReference type="FunFam" id="3.40.50.720:FF:000084">
    <property type="entry name" value="Short-chain dehydrogenase reductase"/>
    <property type="match status" value="1"/>
</dbReference>
<keyword evidence="3" id="KW-0520">NAD</keyword>
<protein>
    <submittedName>
        <fullName evidence="4">Mycofactocin-coupled SDR family oxidoreductase</fullName>
        <ecNumber evidence="4">1.1.99.-</ecNumber>
    </submittedName>
</protein>
<dbReference type="RefSeq" id="WP_171896027.1">
    <property type="nucleotide sequence ID" value="NZ_CP053660.1"/>
</dbReference>
<dbReference type="Gene3D" id="3.40.50.720">
    <property type="entry name" value="NAD(P)-binding Rossmann-like Domain"/>
    <property type="match status" value="1"/>
</dbReference>
<dbReference type="PRINTS" id="PR00081">
    <property type="entry name" value="GDHRDH"/>
</dbReference>
<name>A0A6I3IYI5_9ACTN</name>
<keyword evidence="2 4" id="KW-0560">Oxidoreductase</keyword>
<dbReference type="SUPFAM" id="SSF51735">
    <property type="entry name" value="NAD(P)-binding Rossmann-fold domains"/>
    <property type="match status" value="1"/>
</dbReference>
<keyword evidence="5" id="KW-1185">Reference proteome</keyword>
<gene>
    <name evidence="4" type="ORF">GGQ22_01410</name>
</gene>